<dbReference type="PANTHER" id="PTHR34983:SF1">
    <property type="entry name" value="ARABINOGALACTAN ENDO-BETA-1,4-GALACTANASE A"/>
    <property type="match status" value="1"/>
</dbReference>
<evidence type="ECO:0000256" key="2">
    <source>
        <dbReference type="ARBA" id="ARBA00010687"/>
    </source>
</evidence>
<dbReference type="PANTHER" id="PTHR34983">
    <property type="entry name" value="ARABINOGALACTAN ENDO-BETA-1,4-GALACTANASE A"/>
    <property type="match status" value="1"/>
</dbReference>
<dbReference type="SUPFAM" id="SSF51445">
    <property type="entry name" value="(Trans)glycosidases"/>
    <property type="match status" value="1"/>
</dbReference>
<comment type="caution">
    <text evidence="7">The sequence shown here is derived from an EMBL/GenBank/DDBJ whole genome shotgun (WGS) entry which is preliminary data.</text>
</comment>
<gene>
    <name evidence="7" type="ORF">ARAM_000008</name>
</gene>
<evidence type="ECO:0000313" key="7">
    <source>
        <dbReference type="EMBL" id="KKK27058.1"/>
    </source>
</evidence>
<keyword evidence="5 6" id="KW-0326">Glycosidase</keyword>
<reference evidence="7 8" key="1">
    <citation type="submission" date="2015-02" db="EMBL/GenBank/DDBJ databases">
        <title>Draft Genome Sequences of Two Closely-Related Aflatoxigenic Aspergillus Species Obtained from the Cote d'Ivoire.</title>
        <authorList>
            <person name="Moore G.G."/>
            <person name="Beltz S.B."/>
            <person name="Mack B.M."/>
        </authorList>
    </citation>
    <scope>NUCLEOTIDE SEQUENCE [LARGE SCALE GENOMIC DNA]</scope>
    <source>
        <strain evidence="7 8">SRRC1468</strain>
    </source>
</reference>
<dbReference type="Proteomes" id="UP000034291">
    <property type="component" value="Unassembled WGS sequence"/>
</dbReference>
<evidence type="ECO:0000256" key="6">
    <source>
        <dbReference type="RuleBase" id="RU361192"/>
    </source>
</evidence>
<dbReference type="FunFam" id="3.20.20.80:FF:000077">
    <property type="entry name" value="Arabinogalactan endo-beta-1,4-galactanase"/>
    <property type="match status" value="1"/>
</dbReference>
<comment type="catalytic activity">
    <reaction evidence="1 6">
        <text>The enzyme specifically hydrolyzes (1-&gt;4)-beta-D-galactosidic linkages in type I arabinogalactans.</text>
        <dbReference type="EC" id="3.2.1.89"/>
    </reaction>
</comment>
<dbReference type="EC" id="3.2.1.89" evidence="3 6"/>
<dbReference type="Gene3D" id="3.20.20.80">
    <property type="entry name" value="Glycosidases"/>
    <property type="match status" value="1"/>
</dbReference>
<name>A0A0F8V5M2_9EURO</name>
<accession>A0A0F8V5M2</accession>
<dbReference type="InterPro" id="IPR011683">
    <property type="entry name" value="Glyco_hydro_53"/>
</dbReference>
<dbReference type="STRING" id="308745.A0A0F8V5M2"/>
<evidence type="ECO:0000256" key="5">
    <source>
        <dbReference type="ARBA" id="ARBA00023295"/>
    </source>
</evidence>
<evidence type="ECO:0000256" key="3">
    <source>
        <dbReference type="ARBA" id="ARBA00012556"/>
    </source>
</evidence>
<protein>
    <recommendedName>
        <fullName evidence="3 6">Arabinogalactan endo-beta-1,4-galactanase</fullName>
        <ecNumber evidence="3 6">3.2.1.89</ecNumber>
    </recommendedName>
</protein>
<dbReference type="GO" id="GO:0031218">
    <property type="term" value="F:arabinogalactan endo-1,4-beta-galactosidase activity"/>
    <property type="evidence" value="ECO:0007669"/>
    <property type="project" value="UniProtKB-EC"/>
</dbReference>
<evidence type="ECO:0000256" key="1">
    <source>
        <dbReference type="ARBA" id="ARBA00001695"/>
    </source>
</evidence>
<dbReference type="GO" id="GO:0045490">
    <property type="term" value="P:pectin catabolic process"/>
    <property type="evidence" value="ECO:0007669"/>
    <property type="project" value="TreeGrafter"/>
</dbReference>
<dbReference type="InterPro" id="IPR017853">
    <property type="entry name" value="GH"/>
</dbReference>
<keyword evidence="8" id="KW-1185">Reference proteome</keyword>
<feature type="chain" id="PRO_5005117475" description="Arabinogalactan endo-beta-1,4-galactanase" evidence="6">
    <location>
        <begin position="19"/>
        <end position="356"/>
    </location>
</feature>
<sequence>MTWIPFLFCLPLLVLANAAGLTYHGADLSSLLIEEKAGITYKNLNGRPQALETILDQHGVNSVRQRVWVNPSDGSYNLDYNLKLAKRVRAAGMSVYLDLHLSDTWADPVHQTTPSGWSTNDIDTLTWQVYNYTLEVCNAFAANKIDVAIVSIGNEIRNGLLWPLGAMGSTTTSHDHIARILHSGAWGVKDSNLPTTPKILLHLDNGWDAPAQEYFYQSVLATGSLSASDFDFLGVSYYPFYNPAATLAALKRSLAKLSSTYGKPVLVVETNWPVSCPRPAYAFPADLASIPFSVAGQAEFLEKLAGVVKAAGGVGLYYWEPAWVGNAGLGSSCWDNLMVDYTSDVVRESVTVFGKI</sequence>
<feature type="signal peptide" evidence="6">
    <location>
        <begin position="1"/>
        <end position="18"/>
    </location>
</feature>
<dbReference type="EMBL" id="JZBS01000140">
    <property type="protein sequence ID" value="KKK27058.1"/>
    <property type="molecule type" value="Genomic_DNA"/>
</dbReference>
<dbReference type="AlphaFoldDB" id="A0A0F8V5M2"/>
<keyword evidence="6" id="KW-0732">Signal</keyword>
<dbReference type="OrthoDB" id="110914at2759"/>
<proteinExistence type="inferred from homology"/>
<organism evidence="7 8">
    <name type="scientific">Aspergillus rambellii</name>
    <dbReference type="NCBI Taxonomy" id="308745"/>
    <lineage>
        <taxon>Eukaryota</taxon>
        <taxon>Fungi</taxon>
        <taxon>Dikarya</taxon>
        <taxon>Ascomycota</taxon>
        <taxon>Pezizomycotina</taxon>
        <taxon>Eurotiomycetes</taxon>
        <taxon>Eurotiomycetidae</taxon>
        <taxon>Eurotiales</taxon>
        <taxon>Aspergillaceae</taxon>
        <taxon>Aspergillus</taxon>
        <taxon>Aspergillus subgen. Nidulantes</taxon>
    </lineage>
</organism>
<keyword evidence="4 6" id="KW-0378">Hydrolase</keyword>
<evidence type="ECO:0000313" key="8">
    <source>
        <dbReference type="Proteomes" id="UP000034291"/>
    </source>
</evidence>
<evidence type="ECO:0000256" key="4">
    <source>
        <dbReference type="ARBA" id="ARBA00022801"/>
    </source>
</evidence>
<dbReference type="GO" id="GO:0015926">
    <property type="term" value="F:glucosidase activity"/>
    <property type="evidence" value="ECO:0007669"/>
    <property type="project" value="InterPro"/>
</dbReference>
<dbReference type="Pfam" id="PF07745">
    <property type="entry name" value="Glyco_hydro_53"/>
    <property type="match status" value="1"/>
</dbReference>
<comment type="similarity">
    <text evidence="2 6">Belongs to the glycosyl hydrolase 53 family.</text>
</comment>